<dbReference type="Gene3D" id="2.40.50.140">
    <property type="entry name" value="Nucleic acid-binding proteins"/>
    <property type="match status" value="1"/>
</dbReference>
<keyword evidence="6 11" id="KW-0548">Nucleotidyltransferase</keyword>
<keyword evidence="4" id="KW-0963">Cytoplasm</keyword>
<sequence length="1160" mass="130553">MPAQFIHLNIHSEYSIVDSTIRIPKMIEALAQSQMPAAGITDFNNMYAAIKFYKAATSAGIKPLMGAEVLVLDENHDNKVYSIAFLCMDNQGYLNLSELISMAHQQGYYQTRPMLRESWIEQYNQGLIAISCNMRGDIGQLILNKKMDTAADKITWWQQIFTDRFYLSIARVKHKHESWHNDACIYLAAHQQIPLVATNDARFMHSTDFNAHEARVCINRGLIVADPRREKVYSRNQYLTTPEEMQEKFADIPQALENTVEIAKRCNFSFNLGEYFLPAFPIPPGETEAQYFSRLTKELLAKYLQKNGTADGYDEADYYNRLKFEVDIILQMGFPGYFLIVADFINWSKKNKIPVGPGRGSGAGSLVAYVMKITDLDPLEYELLFERFLNPERLSMPDFDVDFCMDRRDEVIEYVAKTYGANQVSQIITFGTMSAKAVVRDVGRVLGYPYPMVDGIAKLIPNDLGITLTKALKESTELNLKKETDDEAGELLDMALQLEGIIRNSGKHAGGVVIAPSKLSDFCPIYKDEHSEGILSQYDKDDVETIGLVKFDFLGLRTLTIVDNAVQAINKTAKTTLDITQIPLDDKKVFALLKKCQTTAVFQLESDGMKELIGRLIPDSFAEIIALVALYRPGPLDSGMVDTYVECKHGRKEPDYLHEDLVEVLKPTYGVILYQEQVMKIAQVLAGYSLGAADILRKAMGKKILEVMAQQQKVFVDGAVKNNVGVKLATHIFSMIETFAGYGFNKSHSAAYALIAYQTAWLKAHYPVEFMASVLSADMDNTEKVVHLIADVKNMNIAMQTPNINESDYYFKGGTGMSIIYGLGALKGVGGAAIENMMEERSNYGKFTSIYDFCVRVDLRKVNKRTLESLILAGAFDSLHQNRHALMQGMEDIIKAALQKNRDQESGQTDLFGAMTVASSSEMPIPLPDIADFETNQRLFNERNMLGHFMTGHPITTVRQWLNIATSHTINTVLALRPAKKPTTENQQDFKQKRYFNGQAVIIAGLISSVRIRNENSASLIIMDETDQIEVTFFKNTFFENKEKMLKDEIVIIEGDAGVDNFSNKFIIRAKQILTLNEAIATYCTKIGFTTSTTDYQQFATQLKNLLKTYGKGKARIYIHHEQDGIISNLKLGNNFNIRPSYKLIIDALKQSNIDMVILK</sequence>
<dbReference type="Pfam" id="PF07733">
    <property type="entry name" value="DNA_pol3_alpha"/>
    <property type="match status" value="1"/>
</dbReference>
<dbReference type="GO" id="GO:0003676">
    <property type="term" value="F:nucleic acid binding"/>
    <property type="evidence" value="ECO:0007669"/>
    <property type="project" value="InterPro"/>
</dbReference>
<accession>A0A3B0VFB4</accession>
<evidence type="ECO:0000256" key="9">
    <source>
        <dbReference type="ARBA" id="ARBA00049244"/>
    </source>
</evidence>
<dbReference type="Pfam" id="PF14579">
    <property type="entry name" value="HHH_6"/>
    <property type="match status" value="1"/>
</dbReference>
<dbReference type="GO" id="GO:0003887">
    <property type="term" value="F:DNA-directed DNA polymerase activity"/>
    <property type="evidence" value="ECO:0007669"/>
    <property type="project" value="UniProtKB-KW"/>
</dbReference>
<keyword evidence="5 11" id="KW-0808">Transferase</keyword>
<evidence type="ECO:0000256" key="7">
    <source>
        <dbReference type="ARBA" id="ARBA00022705"/>
    </source>
</evidence>
<comment type="catalytic activity">
    <reaction evidence="9">
        <text>DNA(n) + a 2'-deoxyribonucleoside 5'-triphosphate = DNA(n+1) + diphosphate</text>
        <dbReference type="Rhea" id="RHEA:22508"/>
        <dbReference type="Rhea" id="RHEA-COMP:17339"/>
        <dbReference type="Rhea" id="RHEA-COMP:17340"/>
        <dbReference type="ChEBI" id="CHEBI:33019"/>
        <dbReference type="ChEBI" id="CHEBI:61560"/>
        <dbReference type="ChEBI" id="CHEBI:173112"/>
        <dbReference type="EC" id="2.7.7.7"/>
    </reaction>
</comment>
<protein>
    <recommendedName>
        <fullName evidence="3">DNA polymerase III subunit alpha</fullName>
        <ecNumber evidence="2">2.7.7.7</ecNumber>
    </recommendedName>
</protein>
<dbReference type="InterPro" id="IPR016195">
    <property type="entry name" value="Pol/histidinol_Pase-like"/>
</dbReference>
<dbReference type="NCBIfam" id="NF004226">
    <property type="entry name" value="PRK05673.1"/>
    <property type="match status" value="1"/>
</dbReference>
<dbReference type="InterPro" id="IPR011708">
    <property type="entry name" value="DNA_pol3_alpha_NTPase_dom"/>
</dbReference>
<proteinExistence type="predicted"/>
<dbReference type="GO" id="GO:0008408">
    <property type="term" value="F:3'-5' exonuclease activity"/>
    <property type="evidence" value="ECO:0007669"/>
    <property type="project" value="InterPro"/>
</dbReference>
<dbReference type="AlphaFoldDB" id="A0A3B0VFB4"/>
<keyword evidence="7" id="KW-0235">DNA replication</keyword>
<dbReference type="Gene3D" id="3.20.20.140">
    <property type="entry name" value="Metal-dependent hydrolases"/>
    <property type="match status" value="1"/>
</dbReference>
<evidence type="ECO:0000256" key="3">
    <source>
        <dbReference type="ARBA" id="ARBA00019114"/>
    </source>
</evidence>
<dbReference type="InterPro" id="IPR040982">
    <property type="entry name" value="DNA_pol3_finger"/>
</dbReference>
<dbReference type="InterPro" id="IPR004013">
    <property type="entry name" value="PHP_dom"/>
</dbReference>
<dbReference type="InterPro" id="IPR004805">
    <property type="entry name" value="DnaE2/DnaE/PolC"/>
</dbReference>
<evidence type="ECO:0000256" key="1">
    <source>
        <dbReference type="ARBA" id="ARBA00004496"/>
    </source>
</evidence>
<dbReference type="EMBL" id="UOEW01000358">
    <property type="protein sequence ID" value="VAW42318.1"/>
    <property type="molecule type" value="Genomic_DNA"/>
</dbReference>
<dbReference type="GO" id="GO:0006260">
    <property type="term" value="P:DNA replication"/>
    <property type="evidence" value="ECO:0007669"/>
    <property type="project" value="UniProtKB-KW"/>
</dbReference>
<dbReference type="InterPro" id="IPR003141">
    <property type="entry name" value="Pol/His_phosphatase_N"/>
</dbReference>
<dbReference type="GO" id="GO:0005737">
    <property type="term" value="C:cytoplasm"/>
    <property type="evidence" value="ECO:0007669"/>
    <property type="project" value="UniProtKB-SubCell"/>
</dbReference>
<evidence type="ECO:0000259" key="10">
    <source>
        <dbReference type="SMART" id="SM00481"/>
    </source>
</evidence>
<evidence type="ECO:0000313" key="11">
    <source>
        <dbReference type="EMBL" id="VAW42318.1"/>
    </source>
</evidence>
<keyword evidence="8" id="KW-0239">DNA-directed DNA polymerase</keyword>
<comment type="subcellular location">
    <subcellularLocation>
        <location evidence="1">Cytoplasm</location>
    </subcellularLocation>
</comment>
<evidence type="ECO:0000256" key="2">
    <source>
        <dbReference type="ARBA" id="ARBA00012417"/>
    </source>
</evidence>
<dbReference type="Pfam" id="PF02811">
    <property type="entry name" value="PHP"/>
    <property type="match status" value="1"/>
</dbReference>
<name>A0A3B0VFB4_9ZZZZ</name>
<evidence type="ECO:0000256" key="5">
    <source>
        <dbReference type="ARBA" id="ARBA00022679"/>
    </source>
</evidence>
<gene>
    <name evidence="11" type="ORF">MNBD_GAMMA01-1099</name>
</gene>
<dbReference type="PANTHER" id="PTHR32294:SF0">
    <property type="entry name" value="DNA POLYMERASE III SUBUNIT ALPHA"/>
    <property type="match status" value="1"/>
</dbReference>
<dbReference type="SUPFAM" id="SSF89550">
    <property type="entry name" value="PHP domain-like"/>
    <property type="match status" value="1"/>
</dbReference>
<dbReference type="InterPro" id="IPR012340">
    <property type="entry name" value="NA-bd_OB-fold"/>
</dbReference>
<evidence type="ECO:0000256" key="6">
    <source>
        <dbReference type="ARBA" id="ARBA00022695"/>
    </source>
</evidence>
<dbReference type="EC" id="2.7.7.7" evidence="2"/>
<evidence type="ECO:0000256" key="8">
    <source>
        <dbReference type="ARBA" id="ARBA00022932"/>
    </source>
</evidence>
<reference evidence="11" key="1">
    <citation type="submission" date="2018-06" db="EMBL/GenBank/DDBJ databases">
        <authorList>
            <person name="Zhirakovskaya E."/>
        </authorList>
    </citation>
    <scope>NUCLEOTIDE SEQUENCE</scope>
</reference>
<dbReference type="NCBIfam" id="TIGR00594">
    <property type="entry name" value="polc"/>
    <property type="match status" value="1"/>
</dbReference>
<dbReference type="SMART" id="SM00481">
    <property type="entry name" value="POLIIIAc"/>
    <property type="match status" value="1"/>
</dbReference>
<dbReference type="InterPro" id="IPR049821">
    <property type="entry name" value="PolIIIA_DnaE1_PHP"/>
</dbReference>
<evidence type="ECO:0000256" key="4">
    <source>
        <dbReference type="ARBA" id="ARBA00022490"/>
    </source>
</evidence>
<dbReference type="InterPro" id="IPR041931">
    <property type="entry name" value="DNA_pol3_alpha_thumb_dom"/>
</dbReference>
<dbReference type="Pfam" id="PF01336">
    <property type="entry name" value="tRNA_anti-codon"/>
    <property type="match status" value="1"/>
</dbReference>
<dbReference type="CDD" id="cd07433">
    <property type="entry name" value="PHP_PolIIIA_DnaE1"/>
    <property type="match status" value="1"/>
</dbReference>
<dbReference type="InterPro" id="IPR029460">
    <property type="entry name" value="DNAPol_HHH"/>
</dbReference>
<dbReference type="Gene3D" id="1.10.150.870">
    <property type="match status" value="1"/>
</dbReference>
<dbReference type="InterPro" id="IPR004365">
    <property type="entry name" value="NA-bd_OB_tRNA"/>
</dbReference>
<dbReference type="Pfam" id="PF17657">
    <property type="entry name" value="DNA_pol3_finger"/>
    <property type="match status" value="1"/>
</dbReference>
<dbReference type="CDD" id="cd04485">
    <property type="entry name" value="DnaE_OBF"/>
    <property type="match status" value="1"/>
</dbReference>
<feature type="domain" description="Polymerase/histidinol phosphatase N-terminal" evidence="10">
    <location>
        <begin position="6"/>
        <end position="73"/>
    </location>
</feature>
<organism evidence="11">
    <name type="scientific">hydrothermal vent metagenome</name>
    <dbReference type="NCBI Taxonomy" id="652676"/>
    <lineage>
        <taxon>unclassified sequences</taxon>
        <taxon>metagenomes</taxon>
        <taxon>ecological metagenomes</taxon>
    </lineage>
</organism>
<dbReference type="PANTHER" id="PTHR32294">
    <property type="entry name" value="DNA POLYMERASE III SUBUNIT ALPHA"/>
    <property type="match status" value="1"/>
</dbReference>
<dbReference type="Gene3D" id="1.10.10.1600">
    <property type="entry name" value="Bacterial DNA polymerase III alpha subunit, thumb domain"/>
    <property type="match status" value="1"/>
</dbReference>